<dbReference type="AlphaFoldDB" id="A0A031JVH1"/>
<dbReference type="PATRIC" id="fig|158500.4.peg.3283"/>
<organism evidence="1 2">
    <name type="scientific">Novosphingobium resinovorum</name>
    <dbReference type="NCBI Taxonomy" id="158500"/>
    <lineage>
        <taxon>Bacteria</taxon>
        <taxon>Pseudomonadati</taxon>
        <taxon>Pseudomonadota</taxon>
        <taxon>Alphaproteobacteria</taxon>
        <taxon>Sphingomonadales</taxon>
        <taxon>Sphingomonadaceae</taxon>
        <taxon>Novosphingobium</taxon>
    </lineage>
</organism>
<accession>A0A031JVH1</accession>
<protein>
    <submittedName>
        <fullName evidence="1">Uncharacterized protein</fullName>
    </submittedName>
</protein>
<reference evidence="1 2" key="1">
    <citation type="submission" date="2014-03" db="EMBL/GenBank/DDBJ databases">
        <title>Whole genome sequence of Novosphingobium resinovorum KF1.</title>
        <authorList>
            <person name="Gan H.M."/>
            <person name="Gan H.Y."/>
            <person name="Chew T.H."/>
            <person name="Savka M.A."/>
        </authorList>
    </citation>
    <scope>NUCLEOTIDE SEQUENCE [LARGE SCALE GENOMIC DNA]</scope>
    <source>
        <strain evidence="1 2">KF1</strain>
    </source>
</reference>
<dbReference type="EMBL" id="JFYZ01000015">
    <property type="protein sequence ID" value="EZP80798.1"/>
    <property type="molecule type" value="Genomic_DNA"/>
</dbReference>
<sequence length="87" mass="9405">MGCHAHDASAKNEDYRLSWLSEIEFAEKADVLKMLAREVGQDHAAAIDELACRGLDAALAVLTVAVGENVADAYLRHRALWRAGQAG</sequence>
<comment type="caution">
    <text evidence="1">The sequence shown here is derived from an EMBL/GenBank/DDBJ whole genome shotgun (WGS) entry which is preliminary data.</text>
</comment>
<dbReference type="RefSeq" id="WP_036526912.1">
    <property type="nucleotide sequence ID" value="NZ_JFYZ01000015.1"/>
</dbReference>
<dbReference type="Proteomes" id="UP000024329">
    <property type="component" value="Unassembled WGS sequence"/>
</dbReference>
<evidence type="ECO:0000313" key="1">
    <source>
        <dbReference type="EMBL" id="EZP80798.1"/>
    </source>
</evidence>
<proteinExistence type="predicted"/>
<name>A0A031JVH1_9SPHN</name>
<gene>
    <name evidence="1" type="ORF">BV97_03218</name>
</gene>
<evidence type="ECO:0000313" key="2">
    <source>
        <dbReference type="Proteomes" id="UP000024329"/>
    </source>
</evidence>